<evidence type="ECO:0000256" key="1">
    <source>
        <dbReference type="SAM" id="Coils"/>
    </source>
</evidence>
<name>Q230T7_TETTS</name>
<feature type="transmembrane region" description="Helical" evidence="2">
    <location>
        <begin position="157"/>
        <end position="173"/>
    </location>
</feature>
<keyword evidence="1" id="KW-0175">Coiled coil</keyword>
<evidence type="ECO:0000313" key="3">
    <source>
        <dbReference type="EMBL" id="EAR91202.2"/>
    </source>
</evidence>
<dbReference type="KEGG" id="tet:TTHERM_00434220"/>
<dbReference type="AlphaFoldDB" id="Q230T7"/>
<dbReference type="Proteomes" id="UP000009168">
    <property type="component" value="Unassembled WGS sequence"/>
</dbReference>
<accession>Q230T7</accession>
<feature type="coiled-coil region" evidence="1">
    <location>
        <begin position="373"/>
        <end position="425"/>
    </location>
</feature>
<dbReference type="HOGENOM" id="CLU_603414_0_0_1"/>
<dbReference type="GeneID" id="7845063"/>
<evidence type="ECO:0000313" key="4">
    <source>
        <dbReference type="Proteomes" id="UP000009168"/>
    </source>
</evidence>
<feature type="transmembrane region" description="Helical" evidence="2">
    <location>
        <begin position="36"/>
        <end position="54"/>
    </location>
</feature>
<dbReference type="InParanoid" id="Q230T7"/>
<dbReference type="RefSeq" id="XP_001011447.2">
    <property type="nucleotide sequence ID" value="XM_001011447.2"/>
</dbReference>
<feature type="transmembrane region" description="Helical" evidence="2">
    <location>
        <begin position="60"/>
        <end position="79"/>
    </location>
</feature>
<sequence>MKYYKDEILNKWLAKFKDIDFENKFHVDLYSKRFKLIYLIAIYVIIQSVSHMIFVSGFDFYFFSSVIASLFFMIFIKYTPRKYSQYIIMLTQIYTTYSICSLNQLNTDKNRELYYLNGITQVMYWIVECQNFLAESISLLISFGIITYYQVLPHNYSINYFFSIIIICFYKYIHNINDRKLYLALKNFQEWERLSEKILPNLFILQSFDYRTHRMQVYDCNERAKQYQIDQSQDKYIQFLNQMKIEEFLTVVNPIDSLFKNQGIYTLKDYLLKKHEEIYRVYIESDANTQTKYQQMKRKNLQSSPNQTSQIKYWKENNGGQDYVEDLSVSMINQETEKRVCFKVKIFVLHMNEPFLIICMEDISIFQENKYLKEKQLNQIDLIQELVKCLEDKMQYIQYTKQYAIRNLQRKIMQFKIILQSFQQNFKLLNVQQFSFSEVIDKIKLIFVDQNIKILGEYSDLLVFSDKKYIFKSIFVIIASLGVENINSIEISQVKDKLSERIILNIHAKNHEQINEQEKSFYLFDLKLYPKINSLCFKYLKNLMKFICLRDKPDITLIGDNQIEIQIEYLTDIRQLSDLKYTQDKLIQSPALSKKQTSVSMLNITKSQYFQTQTNNFIRYTPKQSSLKYKCPIREQESDEFSEYQFRLDSMHSSHLGVKFPSREIGTPKLKDQPIANFVYNFKKINTLQNQRNNII</sequence>
<proteinExistence type="predicted"/>
<evidence type="ECO:0000256" key="2">
    <source>
        <dbReference type="SAM" id="Phobius"/>
    </source>
</evidence>
<keyword evidence="2 3" id="KW-0812">Transmembrane</keyword>
<keyword evidence="2" id="KW-0472">Membrane</keyword>
<dbReference type="EMBL" id="GG662532">
    <property type="protein sequence ID" value="EAR91202.2"/>
    <property type="molecule type" value="Genomic_DNA"/>
</dbReference>
<gene>
    <name evidence="3" type="ORF">TTHERM_00434220</name>
</gene>
<reference evidence="4" key="1">
    <citation type="journal article" date="2006" name="PLoS Biol.">
        <title>Macronuclear genome sequence of the ciliate Tetrahymena thermophila, a model eukaryote.</title>
        <authorList>
            <person name="Eisen J.A."/>
            <person name="Coyne R.S."/>
            <person name="Wu M."/>
            <person name="Wu D."/>
            <person name="Thiagarajan M."/>
            <person name="Wortman J.R."/>
            <person name="Badger J.H."/>
            <person name="Ren Q."/>
            <person name="Amedeo P."/>
            <person name="Jones K.M."/>
            <person name="Tallon L.J."/>
            <person name="Delcher A.L."/>
            <person name="Salzberg S.L."/>
            <person name="Silva J.C."/>
            <person name="Haas B.J."/>
            <person name="Majoros W.H."/>
            <person name="Farzad M."/>
            <person name="Carlton J.M."/>
            <person name="Smith R.K. Jr."/>
            <person name="Garg J."/>
            <person name="Pearlman R.E."/>
            <person name="Karrer K.M."/>
            <person name="Sun L."/>
            <person name="Manning G."/>
            <person name="Elde N.C."/>
            <person name="Turkewitz A.P."/>
            <person name="Asai D.J."/>
            <person name="Wilkes D.E."/>
            <person name="Wang Y."/>
            <person name="Cai H."/>
            <person name="Collins K."/>
            <person name="Stewart B.A."/>
            <person name="Lee S.R."/>
            <person name="Wilamowska K."/>
            <person name="Weinberg Z."/>
            <person name="Ruzzo W.L."/>
            <person name="Wloga D."/>
            <person name="Gaertig J."/>
            <person name="Frankel J."/>
            <person name="Tsao C.-C."/>
            <person name="Gorovsky M.A."/>
            <person name="Keeling P.J."/>
            <person name="Waller R.F."/>
            <person name="Patron N.J."/>
            <person name="Cherry J.M."/>
            <person name="Stover N.A."/>
            <person name="Krieger C.J."/>
            <person name="del Toro C."/>
            <person name="Ryder H.F."/>
            <person name="Williamson S.C."/>
            <person name="Barbeau R.A."/>
            <person name="Hamilton E.P."/>
            <person name="Orias E."/>
        </authorList>
    </citation>
    <scope>NUCLEOTIDE SEQUENCE [LARGE SCALE GENOMIC DNA]</scope>
    <source>
        <strain evidence="4">SB210</strain>
    </source>
</reference>
<keyword evidence="4" id="KW-1185">Reference proteome</keyword>
<keyword evidence="2" id="KW-1133">Transmembrane helix</keyword>
<organism evidence="3 4">
    <name type="scientific">Tetrahymena thermophila (strain SB210)</name>
    <dbReference type="NCBI Taxonomy" id="312017"/>
    <lineage>
        <taxon>Eukaryota</taxon>
        <taxon>Sar</taxon>
        <taxon>Alveolata</taxon>
        <taxon>Ciliophora</taxon>
        <taxon>Intramacronucleata</taxon>
        <taxon>Oligohymenophorea</taxon>
        <taxon>Hymenostomatida</taxon>
        <taxon>Tetrahymenina</taxon>
        <taxon>Tetrahymenidae</taxon>
        <taxon>Tetrahymena</taxon>
    </lineage>
</organism>
<protein>
    <submittedName>
        <fullName evidence="3">Transmembrane protein, putative</fullName>
    </submittedName>
</protein>